<evidence type="ECO:0000256" key="1">
    <source>
        <dbReference type="SAM" id="MobiDB-lite"/>
    </source>
</evidence>
<reference evidence="2 3" key="1">
    <citation type="submission" date="2019-08" db="EMBL/GenBank/DDBJ databases">
        <title>Genomes sequence of Algoriphagus aquimarinus ACAM450.</title>
        <authorList>
            <person name="Bowman J.P."/>
        </authorList>
    </citation>
    <scope>NUCLEOTIDE SEQUENCE [LARGE SCALE GENOMIC DNA]</scope>
    <source>
        <strain evidence="2 3">ACAM 450</strain>
    </source>
</reference>
<evidence type="ECO:0000313" key="3">
    <source>
        <dbReference type="Proteomes" id="UP000321935"/>
    </source>
</evidence>
<dbReference type="RefSeq" id="WP_146064351.1">
    <property type="nucleotide sequence ID" value="NZ_VORW01000001.1"/>
</dbReference>
<accession>A0A5C7AZ21</accession>
<proteinExistence type="predicted"/>
<organism evidence="2 3">
    <name type="scientific">Algoriphagus aquimarinus</name>
    <dbReference type="NCBI Taxonomy" id="237018"/>
    <lineage>
        <taxon>Bacteria</taxon>
        <taxon>Pseudomonadati</taxon>
        <taxon>Bacteroidota</taxon>
        <taxon>Cytophagia</taxon>
        <taxon>Cytophagales</taxon>
        <taxon>Cyclobacteriaceae</taxon>
        <taxon>Algoriphagus</taxon>
    </lineage>
</organism>
<dbReference type="EMBL" id="VORW01000001">
    <property type="protein sequence ID" value="TXE14086.1"/>
    <property type="molecule type" value="Genomic_DNA"/>
</dbReference>
<sequence>MEKEMGFLESIKNLPNPRISVKYHAFNWPELEKSQVKNQKRGQNEGQIGGQFESNKINLNLQTAI</sequence>
<comment type="caution">
    <text evidence="2">The sequence shown here is derived from an EMBL/GenBank/DDBJ whole genome shotgun (WGS) entry which is preliminary data.</text>
</comment>
<feature type="compositionally biased region" description="Polar residues" evidence="1">
    <location>
        <begin position="52"/>
        <end position="65"/>
    </location>
</feature>
<name>A0A5C7AZ21_9BACT</name>
<dbReference type="Proteomes" id="UP000321935">
    <property type="component" value="Unassembled WGS sequence"/>
</dbReference>
<gene>
    <name evidence="2" type="ORF">ESV85_00565</name>
</gene>
<protein>
    <submittedName>
        <fullName evidence="2">Uncharacterized protein</fullName>
    </submittedName>
</protein>
<evidence type="ECO:0000313" key="2">
    <source>
        <dbReference type="EMBL" id="TXE14086.1"/>
    </source>
</evidence>
<dbReference type="AlphaFoldDB" id="A0A5C7AZ21"/>
<dbReference type="OrthoDB" id="9849008at2"/>
<feature type="region of interest" description="Disordered" evidence="1">
    <location>
        <begin position="35"/>
        <end position="65"/>
    </location>
</feature>